<proteinExistence type="predicted"/>
<dbReference type="AlphaFoldDB" id="A0A8H6VWQ9"/>
<dbReference type="OrthoDB" id="2786194at2759"/>
<dbReference type="EMBL" id="JACAZF010000011">
    <property type="protein sequence ID" value="KAF7292968.1"/>
    <property type="molecule type" value="Genomic_DNA"/>
</dbReference>
<evidence type="ECO:0000313" key="2">
    <source>
        <dbReference type="Proteomes" id="UP000636479"/>
    </source>
</evidence>
<sequence>MLNDDVLALVCLNLTPKEISCVRQVCRAFNYVTRARSLWLTLLRDLFAEGAIIPHFLPKLEQLDASTLERLVFRLSPELEEPERGYPATLAIFHLTLSVTWVRLIAGNWLFVAASNEFESKLSCYDLSDRSASGTANAYLPGRVKTGNVEIQNGEIVLALGLGSQVEAVFVVTLRKHKRKNVLCELARLEGSSHVLMLSGDLIGCAMRDGVSIPHLYRWKDNTIIDIALPPGGLDVPARRSVPHFITIWEKTLVIVRSRCIELYDVGLGLRTISFRKIIETSSISEVELYSPESSRSASLQLIALSASGIDMISLDCLEDDDVHIERYNLVDLPPVPPEPEPEDDFGFILVSSINYPLLYGLRVGASSMRMLWFSAAEASLGLLQIFSKQISPIQGDSNVLLLTDLDDPKAPALYGLSVTDFDDVLGLVVVGNCFGEVAVFDLTANTDSVRYPRLTPDLAVRPGPLPQLLASDIINLTTDECDPSLSHHALNWCQDRLDLSPHWDTTNLADVPFNVWMWHNVPCDHAWLVEHLHGFPGDVLLQARHEDLGDETECLIFRVGRRYLLYYNEEEPRFFSWPLGTTKLEGPLPPDYDAPSAQIPTCDTARTASIMWRRFQCDEEGSTYFPRRNRWQELRERGGRPPCGV</sequence>
<dbReference type="Proteomes" id="UP000636479">
    <property type="component" value="Unassembled WGS sequence"/>
</dbReference>
<evidence type="ECO:0008006" key="3">
    <source>
        <dbReference type="Google" id="ProtNLM"/>
    </source>
</evidence>
<evidence type="ECO:0000313" key="1">
    <source>
        <dbReference type="EMBL" id="KAF7292968.1"/>
    </source>
</evidence>
<dbReference type="InterPro" id="IPR036047">
    <property type="entry name" value="F-box-like_dom_sf"/>
</dbReference>
<reference evidence="1" key="1">
    <citation type="submission" date="2020-05" db="EMBL/GenBank/DDBJ databases">
        <title>Mycena genomes resolve the evolution of fungal bioluminescence.</title>
        <authorList>
            <person name="Tsai I.J."/>
        </authorList>
    </citation>
    <scope>NUCLEOTIDE SEQUENCE</scope>
    <source>
        <strain evidence="1">171206Taipei</strain>
    </source>
</reference>
<dbReference type="RefSeq" id="XP_037215396.1">
    <property type="nucleotide sequence ID" value="XM_037368470.1"/>
</dbReference>
<dbReference type="GeneID" id="59350986"/>
<comment type="caution">
    <text evidence="1">The sequence shown here is derived from an EMBL/GenBank/DDBJ whole genome shotgun (WGS) entry which is preliminary data.</text>
</comment>
<gene>
    <name evidence="1" type="ORF">MIND_01196000</name>
</gene>
<organism evidence="1 2">
    <name type="scientific">Mycena indigotica</name>
    <dbReference type="NCBI Taxonomy" id="2126181"/>
    <lineage>
        <taxon>Eukaryota</taxon>
        <taxon>Fungi</taxon>
        <taxon>Dikarya</taxon>
        <taxon>Basidiomycota</taxon>
        <taxon>Agaricomycotina</taxon>
        <taxon>Agaricomycetes</taxon>
        <taxon>Agaricomycetidae</taxon>
        <taxon>Agaricales</taxon>
        <taxon>Marasmiineae</taxon>
        <taxon>Mycenaceae</taxon>
        <taxon>Mycena</taxon>
    </lineage>
</organism>
<name>A0A8H6VWQ9_9AGAR</name>
<accession>A0A8H6VWQ9</accession>
<protein>
    <recommendedName>
        <fullName evidence="3">F-box domain-containing protein</fullName>
    </recommendedName>
</protein>
<dbReference type="SUPFAM" id="SSF81383">
    <property type="entry name" value="F-box domain"/>
    <property type="match status" value="1"/>
</dbReference>
<keyword evidence="2" id="KW-1185">Reference proteome</keyword>